<dbReference type="Proteomes" id="UP000095283">
    <property type="component" value="Unplaced"/>
</dbReference>
<organism evidence="2 3">
    <name type="scientific">Heterorhabditis bacteriophora</name>
    <name type="common">Entomopathogenic nematode worm</name>
    <dbReference type="NCBI Taxonomy" id="37862"/>
    <lineage>
        <taxon>Eukaryota</taxon>
        <taxon>Metazoa</taxon>
        <taxon>Ecdysozoa</taxon>
        <taxon>Nematoda</taxon>
        <taxon>Chromadorea</taxon>
        <taxon>Rhabditida</taxon>
        <taxon>Rhabditina</taxon>
        <taxon>Rhabditomorpha</taxon>
        <taxon>Strongyloidea</taxon>
        <taxon>Heterorhabditidae</taxon>
        <taxon>Heterorhabditis</taxon>
    </lineage>
</organism>
<evidence type="ECO:0000256" key="1">
    <source>
        <dbReference type="SAM" id="Phobius"/>
    </source>
</evidence>
<accession>A0A1I7WB73</accession>
<sequence length="49" mass="6087">MKLSLLYRLHVSLMKDHENVYQILLLLFNSHLFFNRILYYNQSKFLIKQ</sequence>
<keyword evidence="1" id="KW-0472">Membrane</keyword>
<reference evidence="3" key="1">
    <citation type="submission" date="2016-11" db="UniProtKB">
        <authorList>
            <consortium name="WormBaseParasite"/>
        </authorList>
    </citation>
    <scope>IDENTIFICATION</scope>
</reference>
<feature type="transmembrane region" description="Helical" evidence="1">
    <location>
        <begin position="20"/>
        <end position="39"/>
    </location>
</feature>
<evidence type="ECO:0000313" key="3">
    <source>
        <dbReference type="WBParaSite" id="Hba_01926"/>
    </source>
</evidence>
<dbReference type="WBParaSite" id="Hba_01926">
    <property type="protein sequence ID" value="Hba_01926"/>
    <property type="gene ID" value="Hba_01926"/>
</dbReference>
<evidence type="ECO:0000313" key="2">
    <source>
        <dbReference type="Proteomes" id="UP000095283"/>
    </source>
</evidence>
<name>A0A1I7WB73_HETBA</name>
<keyword evidence="1" id="KW-0812">Transmembrane</keyword>
<proteinExistence type="predicted"/>
<keyword evidence="1" id="KW-1133">Transmembrane helix</keyword>
<protein>
    <submittedName>
        <fullName evidence="3">Uncharacterized protein</fullName>
    </submittedName>
</protein>
<keyword evidence="2" id="KW-1185">Reference proteome</keyword>
<dbReference type="AlphaFoldDB" id="A0A1I7WB73"/>